<keyword evidence="2" id="KW-1185">Reference proteome</keyword>
<dbReference type="SUPFAM" id="SSF81301">
    <property type="entry name" value="Nucleotidyltransferase"/>
    <property type="match status" value="1"/>
</dbReference>
<dbReference type="InterPro" id="IPR043519">
    <property type="entry name" value="NT_sf"/>
</dbReference>
<protein>
    <submittedName>
        <fullName evidence="1">GrpB family protein</fullName>
    </submittedName>
</protein>
<organism evidence="1 2">
    <name type="scientific">Robertmurraya beringensis</name>
    <dbReference type="NCBI Taxonomy" id="641660"/>
    <lineage>
        <taxon>Bacteria</taxon>
        <taxon>Bacillati</taxon>
        <taxon>Bacillota</taxon>
        <taxon>Bacilli</taxon>
        <taxon>Bacillales</taxon>
        <taxon>Bacillaceae</taxon>
        <taxon>Robertmurraya</taxon>
    </lineage>
</organism>
<dbReference type="PANTHER" id="PTHR34822">
    <property type="entry name" value="GRPB DOMAIN PROTEIN (AFU_ORTHOLOGUE AFUA_1G01530)"/>
    <property type="match status" value="1"/>
</dbReference>
<dbReference type="EMBL" id="JBHLUU010000127">
    <property type="protein sequence ID" value="MFC0478148.1"/>
    <property type="molecule type" value="Genomic_DNA"/>
</dbReference>
<dbReference type="Gene3D" id="3.30.460.10">
    <property type="entry name" value="Beta Polymerase, domain 2"/>
    <property type="match status" value="1"/>
</dbReference>
<gene>
    <name evidence="1" type="ORF">ACFFHF_23445</name>
</gene>
<evidence type="ECO:0000313" key="1">
    <source>
        <dbReference type="EMBL" id="MFC0478148.1"/>
    </source>
</evidence>
<proteinExistence type="predicted"/>
<dbReference type="RefSeq" id="WP_160546051.1">
    <property type="nucleotide sequence ID" value="NZ_JBHLUU010000127.1"/>
</dbReference>
<dbReference type="PANTHER" id="PTHR34822:SF1">
    <property type="entry name" value="GRPB FAMILY PROTEIN"/>
    <property type="match status" value="1"/>
</dbReference>
<dbReference type="Proteomes" id="UP001589738">
    <property type="component" value="Unassembled WGS sequence"/>
</dbReference>
<accession>A0ABV6KXS5</accession>
<reference evidence="1 2" key="1">
    <citation type="submission" date="2024-09" db="EMBL/GenBank/DDBJ databases">
        <authorList>
            <person name="Sun Q."/>
            <person name="Mori K."/>
        </authorList>
    </citation>
    <scope>NUCLEOTIDE SEQUENCE [LARGE SCALE GENOMIC DNA]</scope>
    <source>
        <strain evidence="1 2">CGMCC 1.9126</strain>
    </source>
</reference>
<comment type="caution">
    <text evidence="1">The sequence shown here is derived from an EMBL/GenBank/DDBJ whole genome shotgun (WGS) entry which is preliminary data.</text>
</comment>
<name>A0ABV6KXS5_9BACI</name>
<evidence type="ECO:0000313" key="2">
    <source>
        <dbReference type="Proteomes" id="UP001589738"/>
    </source>
</evidence>
<sequence length="178" mass="20793">MRKTNIVPWSEEWASEFEKEAGLLKQIFQDNVIDIHHIGSTSIKTIGYAKPIIDILIAVHDISRVDRLNTSMLELGYEAKGENGIPGRRFFQKGGDHRTHHVHVFQEGDNQINFHLDFKRYLLQHPKQAARYKQKKLELANQYPDAHHRYQEGKQELVSELAQLATQWAEEIRTLRDQ</sequence>
<dbReference type="InterPro" id="IPR007344">
    <property type="entry name" value="GrpB/CoaE"/>
</dbReference>
<dbReference type="Pfam" id="PF04229">
    <property type="entry name" value="GrpB"/>
    <property type="match status" value="1"/>
</dbReference>